<organism evidence="2">
    <name type="scientific">marine sediment metagenome</name>
    <dbReference type="NCBI Taxonomy" id="412755"/>
    <lineage>
        <taxon>unclassified sequences</taxon>
        <taxon>metagenomes</taxon>
        <taxon>ecological metagenomes</taxon>
    </lineage>
</organism>
<name>X1KDB4_9ZZZZ</name>
<feature type="transmembrane region" description="Helical" evidence="1">
    <location>
        <begin position="54"/>
        <end position="75"/>
    </location>
</feature>
<comment type="caution">
    <text evidence="2">The sequence shown here is derived from an EMBL/GenBank/DDBJ whole genome shotgun (WGS) entry which is preliminary data.</text>
</comment>
<protein>
    <submittedName>
        <fullName evidence="2">Uncharacterized protein</fullName>
    </submittedName>
</protein>
<sequence length="108" mass="11716">GLNSPFDRRAGNYFAAMSFVSKLNLAAGGGVALILVGLFGFSPSKPNGTLAMTGFFTVFIAIPIVLNALAAWFAWRFPLDRRRQDIVRRRIEDRDLRAAQASATGVSP</sequence>
<reference evidence="2" key="1">
    <citation type="journal article" date="2014" name="Front. Microbiol.">
        <title>High frequency of phylogenetically diverse reductive dehalogenase-homologous genes in deep subseafloor sedimentary metagenomes.</title>
        <authorList>
            <person name="Kawai M."/>
            <person name="Futagami T."/>
            <person name="Toyoda A."/>
            <person name="Takaki Y."/>
            <person name="Nishi S."/>
            <person name="Hori S."/>
            <person name="Arai W."/>
            <person name="Tsubouchi T."/>
            <person name="Morono Y."/>
            <person name="Uchiyama I."/>
            <person name="Ito T."/>
            <person name="Fujiyama A."/>
            <person name="Inagaki F."/>
            <person name="Takami H."/>
        </authorList>
    </citation>
    <scope>NUCLEOTIDE SEQUENCE</scope>
    <source>
        <strain evidence="2">Expedition CK06-06</strain>
    </source>
</reference>
<proteinExistence type="predicted"/>
<dbReference type="EMBL" id="BARU01040662">
    <property type="protein sequence ID" value="GAH80048.1"/>
    <property type="molecule type" value="Genomic_DNA"/>
</dbReference>
<gene>
    <name evidence="2" type="ORF">S03H2_62830</name>
</gene>
<accession>X1KDB4</accession>
<evidence type="ECO:0000313" key="2">
    <source>
        <dbReference type="EMBL" id="GAH80048.1"/>
    </source>
</evidence>
<keyword evidence="1" id="KW-0472">Membrane</keyword>
<keyword evidence="1" id="KW-0812">Transmembrane</keyword>
<feature type="transmembrane region" description="Helical" evidence="1">
    <location>
        <begin position="23"/>
        <end position="42"/>
    </location>
</feature>
<dbReference type="Pfam" id="PF13347">
    <property type="entry name" value="MFS_2"/>
    <property type="match status" value="1"/>
</dbReference>
<dbReference type="AlphaFoldDB" id="X1KDB4"/>
<evidence type="ECO:0000256" key="1">
    <source>
        <dbReference type="SAM" id="Phobius"/>
    </source>
</evidence>
<feature type="non-terminal residue" evidence="2">
    <location>
        <position position="1"/>
    </location>
</feature>
<keyword evidence="1" id="KW-1133">Transmembrane helix</keyword>